<dbReference type="RefSeq" id="WP_092476154.1">
    <property type="nucleotide sequence ID" value="NZ_FOHN01000003.1"/>
</dbReference>
<reference evidence="1 2" key="1">
    <citation type="submission" date="2016-10" db="EMBL/GenBank/DDBJ databases">
        <authorList>
            <person name="de Groot N.N."/>
        </authorList>
    </citation>
    <scope>NUCLEOTIDE SEQUENCE [LARGE SCALE GENOMIC DNA]</scope>
    <source>
        <strain evidence="1 2">DSM 1801</strain>
    </source>
</reference>
<dbReference type="Proteomes" id="UP000199800">
    <property type="component" value="Unassembled WGS sequence"/>
</dbReference>
<proteinExistence type="predicted"/>
<dbReference type="STRING" id="29364.SAMN04487772_10375"/>
<keyword evidence="2" id="KW-1185">Reference proteome</keyword>
<sequence>MSNLSVEEMAKILGDAWAQNRGDDFIALFSENAVINHPFFVNDEDPRTIVEVLNCNVKGTSEYKGYKLIDGDGTGENDVIEMSFYDTGNNCGYTPKYQGDMVITAYIKNHEFVRFDVFGYKIVETENQGKKFKKIEDIQVENAYDLAKLAGKAWEENDMDMFTSLFTEDAKIFHPLFKKPVTPDIVSDVLNSPMEGVSRLSNVNIISGDGSGEEDIIDMYFDETGVQLGYLPKHMGVLHMTAKIKDRRFTEFVVHSYTPVENKFDDNLKVKAVETVSAQKMSVKTAEKDQ</sequence>
<evidence type="ECO:0000313" key="2">
    <source>
        <dbReference type="Proteomes" id="UP000199800"/>
    </source>
</evidence>
<gene>
    <name evidence="1" type="ORF">SAMN04487772_10375</name>
</gene>
<dbReference type="EMBL" id="FOHN01000003">
    <property type="protein sequence ID" value="SES78203.1"/>
    <property type="molecule type" value="Genomic_DNA"/>
</dbReference>
<organism evidence="1 2">
    <name type="scientific">[Clostridium] polysaccharolyticum</name>
    <dbReference type="NCBI Taxonomy" id="29364"/>
    <lineage>
        <taxon>Bacteria</taxon>
        <taxon>Bacillati</taxon>
        <taxon>Bacillota</taxon>
        <taxon>Clostridia</taxon>
        <taxon>Lachnospirales</taxon>
        <taxon>Lachnospiraceae</taxon>
    </lineage>
</organism>
<accession>A0A1H9Z9C2</accession>
<name>A0A1H9Z9C2_9FIRM</name>
<dbReference type="AlphaFoldDB" id="A0A1H9Z9C2"/>
<evidence type="ECO:0000313" key="1">
    <source>
        <dbReference type="EMBL" id="SES78203.1"/>
    </source>
</evidence>
<protein>
    <submittedName>
        <fullName evidence="1">Uncharacterized protein</fullName>
    </submittedName>
</protein>